<dbReference type="PANTHER" id="PTHR11257">
    <property type="entry name" value="CHEMOSENSORY PROTEIN-RELATED"/>
    <property type="match status" value="1"/>
</dbReference>
<keyword evidence="1" id="KW-0732">Signal</keyword>
<gene>
    <name evidence="2" type="ORF">CLODIP_2_CD09580</name>
</gene>
<comment type="caution">
    <text evidence="2">The sequence shown here is derived from an EMBL/GenBank/DDBJ whole genome shotgun (WGS) entry which is preliminary data.</text>
</comment>
<evidence type="ECO:0000313" key="3">
    <source>
        <dbReference type="Proteomes" id="UP000494165"/>
    </source>
</evidence>
<dbReference type="InterPro" id="IPR036682">
    <property type="entry name" value="OS_D_A10/PebIII_sf"/>
</dbReference>
<evidence type="ECO:0000256" key="1">
    <source>
        <dbReference type="SAM" id="SignalP"/>
    </source>
</evidence>
<protein>
    <submittedName>
        <fullName evidence="2">Uncharacterized protein</fullName>
    </submittedName>
</protein>
<dbReference type="Proteomes" id="UP000494165">
    <property type="component" value="Unassembled WGS sequence"/>
</dbReference>
<dbReference type="PANTHER" id="PTHR11257:SF13">
    <property type="entry name" value="GEO07322P1"/>
    <property type="match status" value="1"/>
</dbReference>
<dbReference type="SUPFAM" id="SSF100910">
    <property type="entry name" value="Chemosensory protein Csp2"/>
    <property type="match status" value="1"/>
</dbReference>
<feature type="chain" id="PRO_5035858412" evidence="1">
    <location>
        <begin position="20"/>
        <end position="127"/>
    </location>
</feature>
<keyword evidence="3" id="KW-1185">Reference proteome</keyword>
<sequence length="127" mass="14492">MARMQVLFFVVLVAVAAVAEEPFDKHSIKFDGINLEEILRDNNRFLPYIKCLMDQGRCTPDGNELKRTLPDALVNGCTKCSPKQKAAAEMVINFLINKRPNDWTNVVNKYDPNGAYQKRFEATLNRN</sequence>
<name>A0A8S1DWB1_9INSE</name>
<proteinExistence type="predicted"/>
<organism evidence="2 3">
    <name type="scientific">Cloeon dipterum</name>
    <dbReference type="NCBI Taxonomy" id="197152"/>
    <lineage>
        <taxon>Eukaryota</taxon>
        <taxon>Metazoa</taxon>
        <taxon>Ecdysozoa</taxon>
        <taxon>Arthropoda</taxon>
        <taxon>Hexapoda</taxon>
        <taxon>Insecta</taxon>
        <taxon>Pterygota</taxon>
        <taxon>Palaeoptera</taxon>
        <taxon>Ephemeroptera</taxon>
        <taxon>Pisciforma</taxon>
        <taxon>Baetidae</taxon>
        <taxon>Cloeon</taxon>
    </lineage>
</organism>
<feature type="signal peptide" evidence="1">
    <location>
        <begin position="1"/>
        <end position="19"/>
    </location>
</feature>
<dbReference type="OrthoDB" id="6344725at2759"/>
<dbReference type="Gene3D" id="1.10.2080.10">
    <property type="entry name" value="Insect odorant-binding protein A10/Ejaculatory bulb-specific protein 3"/>
    <property type="match status" value="1"/>
</dbReference>
<dbReference type="AlphaFoldDB" id="A0A8S1DWB1"/>
<reference evidence="2 3" key="1">
    <citation type="submission" date="2020-04" db="EMBL/GenBank/DDBJ databases">
        <authorList>
            <person name="Alioto T."/>
            <person name="Alioto T."/>
            <person name="Gomez Garrido J."/>
        </authorList>
    </citation>
    <scope>NUCLEOTIDE SEQUENCE [LARGE SCALE GENOMIC DNA]</scope>
</reference>
<dbReference type="EMBL" id="CADEPI010000345">
    <property type="protein sequence ID" value="CAB3384325.1"/>
    <property type="molecule type" value="Genomic_DNA"/>
</dbReference>
<dbReference type="Pfam" id="PF03392">
    <property type="entry name" value="OS-D"/>
    <property type="match status" value="1"/>
</dbReference>
<evidence type="ECO:0000313" key="2">
    <source>
        <dbReference type="EMBL" id="CAB3384325.1"/>
    </source>
</evidence>
<dbReference type="InterPro" id="IPR005055">
    <property type="entry name" value="A10/PebIII"/>
</dbReference>
<accession>A0A8S1DWB1</accession>